<dbReference type="GO" id="GO:0042420">
    <property type="term" value="P:dopamine catabolic process"/>
    <property type="evidence" value="ECO:0000318"/>
    <property type="project" value="GO_Central"/>
</dbReference>
<keyword evidence="5" id="KW-0479">Metal-binding</keyword>
<dbReference type="InterPro" id="IPR045266">
    <property type="entry name" value="DOH_DOMON"/>
</dbReference>
<evidence type="ECO:0000256" key="14">
    <source>
        <dbReference type="SAM" id="SignalP"/>
    </source>
</evidence>
<dbReference type="SUPFAM" id="SSF49742">
    <property type="entry name" value="PHM/PNGase F"/>
    <property type="match status" value="2"/>
</dbReference>
<keyword evidence="4" id="KW-0812">Transmembrane</keyword>
<proteinExistence type="inferred from homology"/>
<dbReference type="SMART" id="SM00664">
    <property type="entry name" value="DoH"/>
    <property type="match status" value="1"/>
</dbReference>
<reference evidence="16" key="3">
    <citation type="submission" date="2025-09" db="UniProtKB">
        <authorList>
            <consortium name="Ensembl"/>
        </authorList>
    </citation>
    <scope>IDENTIFICATION</scope>
</reference>
<evidence type="ECO:0000256" key="13">
    <source>
        <dbReference type="ARBA" id="ARBA00023180"/>
    </source>
</evidence>
<keyword evidence="6 14" id="KW-0732">Signal</keyword>
<evidence type="ECO:0000256" key="10">
    <source>
        <dbReference type="ARBA" id="ARBA00023033"/>
    </source>
</evidence>
<dbReference type="InterPro" id="IPR005018">
    <property type="entry name" value="DOMON_domain"/>
</dbReference>
<dbReference type="PROSITE" id="PS50836">
    <property type="entry name" value="DOMON"/>
    <property type="match status" value="1"/>
</dbReference>
<evidence type="ECO:0000313" key="16">
    <source>
        <dbReference type="Ensembl" id="ENSCINP00000006004.3"/>
    </source>
</evidence>
<dbReference type="Pfam" id="PF01082">
    <property type="entry name" value="Cu2_monooxygen"/>
    <property type="match status" value="1"/>
</dbReference>
<evidence type="ECO:0000256" key="7">
    <source>
        <dbReference type="ARBA" id="ARBA00022824"/>
    </source>
</evidence>
<evidence type="ECO:0000256" key="11">
    <source>
        <dbReference type="ARBA" id="ARBA00023136"/>
    </source>
</evidence>
<keyword evidence="10" id="KW-0503">Monooxygenase</keyword>
<accession>F6R8R2</accession>
<keyword evidence="13" id="KW-0325">Glycoprotein</keyword>
<dbReference type="Gene3D" id="2.60.120.230">
    <property type="match status" value="1"/>
</dbReference>
<keyword evidence="7" id="KW-0256">Endoplasmic reticulum</keyword>
<evidence type="ECO:0000313" key="17">
    <source>
        <dbReference type="Proteomes" id="UP000008144"/>
    </source>
</evidence>
<comment type="cofactor">
    <cofactor evidence="1">
        <name>Cu(2+)</name>
        <dbReference type="ChEBI" id="CHEBI:29036"/>
    </cofactor>
</comment>
<dbReference type="PANTHER" id="PTHR10157">
    <property type="entry name" value="DOPAMINE BETA HYDROXYLASE RELATED"/>
    <property type="match status" value="1"/>
</dbReference>
<dbReference type="GeneTree" id="ENSGT00530000063085"/>
<dbReference type="InterPro" id="IPR000945">
    <property type="entry name" value="DBH-like"/>
</dbReference>
<dbReference type="HOGENOM" id="CLU_017939_1_0_1"/>
<name>F6R8R2_CIOIN</name>
<dbReference type="GO" id="GO:0006589">
    <property type="term" value="P:octopamine biosynthetic process"/>
    <property type="evidence" value="ECO:0000318"/>
    <property type="project" value="GO_Central"/>
</dbReference>
<dbReference type="GO" id="GO:0004500">
    <property type="term" value="F:dopamine beta-monooxygenase activity"/>
    <property type="evidence" value="ECO:0000318"/>
    <property type="project" value="GO_Central"/>
</dbReference>
<evidence type="ECO:0000256" key="5">
    <source>
        <dbReference type="ARBA" id="ARBA00022723"/>
    </source>
</evidence>
<dbReference type="InterPro" id="IPR000323">
    <property type="entry name" value="Cu2_ascorb_mOase_N"/>
</dbReference>
<feature type="chain" id="PRO_5003345557" description="DOMON domain-containing protein" evidence="14">
    <location>
        <begin position="20"/>
        <end position="507"/>
    </location>
</feature>
<evidence type="ECO:0000256" key="12">
    <source>
        <dbReference type="ARBA" id="ARBA00023157"/>
    </source>
</evidence>
<dbReference type="PRINTS" id="PR00767">
    <property type="entry name" value="DBMONOXGNASE"/>
</dbReference>
<evidence type="ECO:0000256" key="2">
    <source>
        <dbReference type="ARBA" id="ARBA00004115"/>
    </source>
</evidence>
<keyword evidence="17" id="KW-1185">Reference proteome</keyword>
<dbReference type="FunFam" id="2.60.120.310:FF:000002">
    <property type="entry name" value="DBH-like monooxygenase protein 1"/>
    <property type="match status" value="1"/>
</dbReference>
<evidence type="ECO:0000256" key="6">
    <source>
        <dbReference type="ARBA" id="ARBA00022729"/>
    </source>
</evidence>
<dbReference type="Pfam" id="PF03351">
    <property type="entry name" value="DOMON"/>
    <property type="match status" value="1"/>
</dbReference>
<dbReference type="SUPFAM" id="SSF49344">
    <property type="entry name" value="CBD9-like"/>
    <property type="match status" value="1"/>
</dbReference>
<feature type="domain" description="DOMON" evidence="15">
    <location>
        <begin position="37"/>
        <end position="150"/>
    </location>
</feature>
<evidence type="ECO:0000256" key="3">
    <source>
        <dbReference type="ARBA" id="ARBA00010676"/>
    </source>
</evidence>
<dbReference type="Gene3D" id="2.60.120.310">
    <property type="entry name" value="Copper type II, ascorbate-dependent monooxygenase, N-terminal domain"/>
    <property type="match status" value="1"/>
</dbReference>
<dbReference type="GO" id="GO:0030667">
    <property type="term" value="C:secretory granule membrane"/>
    <property type="evidence" value="ECO:0000318"/>
    <property type="project" value="GO_Central"/>
</dbReference>
<evidence type="ECO:0000256" key="1">
    <source>
        <dbReference type="ARBA" id="ARBA00001973"/>
    </source>
</evidence>
<evidence type="ECO:0000256" key="4">
    <source>
        <dbReference type="ARBA" id="ARBA00022692"/>
    </source>
</evidence>
<dbReference type="InterPro" id="IPR028460">
    <property type="entry name" value="Tbh/DBH"/>
</dbReference>
<dbReference type="Ensembl" id="ENSCINT00000006004.3">
    <property type="protein sequence ID" value="ENSCINP00000006004.3"/>
    <property type="gene ID" value="ENSCING00000002945.3"/>
</dbReference>
<dbReference type="PANTHER" id="PTHR10157:SF23">
    <property type="entry name" value="MOXD1 HOMOLOG 1"/>
    <property type="match status" value="1"/>
</dbReference>
<dbReference type="FunFam" id="2.60.120.230:FF:000001">
    <property type="entry name" value="Monooxygenase, DBH-like 1"/>
    <property type="match status" value="1"/>
</dbReference>
<evidence type="ECO:0000259" key="15">
    <source>
        <dbReference type="PROSITE" id="PS50836"/>
    </source>
</evidence>
<dbReference type="InParanoid" id="F6R8R2"/>
<dbReference type="InterPro" id="IPR008977">
    <property type="entry name" value="PHM/PNGase_F_dom_sf"/>
</dbReference>
<dbReference type="InterPro" id="IPR036939">
    <property type="entry name" value="Cu2_ascorb_mOase_N_sf"/>
</dbReference>
<keyword evidence="12" id="KW-1015">Disulfide bond</keyword>
<protein>
    <recommendedName>
        <fullName evidence="15">DOMON domain-containing protein</fullName>
    </recommendedName>
</protein>
<dbReference type="InterPro" id="IPR014784">
    <property type="entry name" value="Cu2_ascorb_mOase-like_C"/>
</dbReference>
<dbReference type="InterPro" id="IPR024548">
    <property type="entry name" value="Cu2_monoox_C"/>
</dbReference>
<sequence length="507" mass="56534">MNSFIIIFLGLNLINLCLSDVSPTDNYEHFTVLDQAAKFKVYWKFNQTDITFEIHGNTVGWIGMGISPNGAMTGADMVVGWVKNGIAVVTDRYGVGNTFPPKDPEQNIELLYGTECDGWTVIKFRRQILACESNDRPITADTIRLIYAYGTTDPTGDDIVAANYHGASRGAKSILLLETTGTLNFQYPAGEIRSTFEFLNNRTEIPTRDTYYSCKLMKFPTFSSKQHMVEIAPVVEAGNEQNVHHILLYQCIGDITDLGAVGTSAECNTANMPPDFSKCQSVIHAWAIGGGTFYYPQHVGFPLGEADSPKYVVMETHYDNPTLAQGIIDSSGLRIYHTSQVRQYDAGVLDVGHLVSPVTQLIPPNADSYLQYGECTSDCLTEVMQRAGTSEIKLFSVMLHTHLLGKKIELKHIRNGTELPYLSRENNYDFNYQEARQLSTEVIIKPEDTLQLVCDYKSSGVRSNFTFGGFGTKEEMCLAFLSYYPKIQASSCLTFPEFHSLMTYFGI</sequence>
<dbReference type="OMA" id="TRNEMCE"/>
<dbReference type="GO" id="GO:0042421">
    <property type="term" value="P:norepinephrine biosynthetic process"/>
    <property type="evidence" value="ECO:0000318"/>
    <property type="project" value="GO_Central"/>
</dbReference>
<reference evidence="16" key="2">
    <citation type="submission" date="2025-08" db="UniProtKB">
        <authorList>
            <consortium name="Ensembl"/>
        </authorList>
    </citation>
    <scope>IDENTIFICATION</scope>
</reference>
<keyword evidence="9" id="KW-0560">Oxidoreductase</keyword>
<comment type="similarity">
    <text evidence="3">Belongs to the copper type II ascorbate-dependent monooxygenase family.</text>
</comment>
<keyword evidence="8" id="KW-1133">Transmembrane helix</keyword>
<dbReference type="GO" id="GO:0005615">
    <property type="term" value="C:extracellular space"/>
    <property type="evidence" value="ECO:0000318"/>
    <property type="project" value="GO_Central"/>
</dbReference>
<evidence type="ECO:0000256" key="9">
    <source>
        <dbReference type="ARBA" id="ARBA00023002"/>
    </source>
</evidence>
<dbReference type="CDD" id="cd09631">
    <property type="entry name" value="DOMON_DOH"/>
    <property type="match status" value="1"/>
</dbReference>
<dbReference type="Proteomes" id="UP000008144">
    <property type="component" value="Unassembled WGS sequence"/>
</dbReference>
<keyword evidence="11" id="KW-0472">Membrane</keyword>
<evidence type="ECO:0000256" key="8">
    <source>
        <dbReference type="ARBA" id="ARBA00022989"/>
    </source>
</evidence>
<comment type="subcellular location">
    <subcellularLocation>
        <location evidence="2">Endoplasmic reticulum membrane</location>
        <topology evidence="2">Single-pass type I membrane protein</topology>
    </subcellularLocation>
</comment>
<feature type="signal peptide" evidence="14">
    <location>
        <begin position="1"/>
        <end position="19"/>
    </location>
</feature>
<reference evidence="17" key="1">
    <citation type="journal article" date="2002" name="Science">
        <title>The draft genome of Ciona intestinalis: insights into chordate and vertebrate origins.</title>
        <authorList>
            <person name="Dehal P."/>
            <person name="Satou Y."/>
            <person name="Campbell R.K."/>
            <person name="Chapman J."/>
            <person name="Degnan B."/>
            <person name="De Tomaso A."/>
            <person name="Davidson B."/>
            <person name="Di Gregorio A."/>
            <person name="Gelpke M."/>
            <person name="Goodstein D.M."/>
            <person name="Harafuji N."/>
            <person name="Hastings K.E."/>
            <person name="Ho I."/>
            <person name="Hotta K."/>
            <person name="Huang W."/>
            <person name="Kawashima T."/>
            <person name="Lemaire P."/>
            <person name="Martinez D."/>
            <person name="Meinertzhagen I.A."/>
            <person name="Necula S."/>
            <person name="Nonaka M."/>
            <person name="Putnam N."/>
            <person name="Rash S."/>
            <person name="Saiga H."/>
            <person name="Satake M."/>
            <person name="Terry A."/>
            <person name="Yamada L."/>
            <person name="Wang H.G."/>
            <person name="Awazu S."/>
            <person name="Azumi K."/>
            <person name="Boore J."/>
            <person name="Branno M."/>
            <person name="Chin-Bow S."/>
            <person name="DeSantis R."/>
            <person name="Doyle S."/>
            <person name="Francino P."/>
            <person name="Keys D.N."/>
            <person name="Haga S."/>
            <person name="Hayashi H."/>
            <person name="Hino K."/>
            <person name="Imai K.S."/>
            <person name="Inaba K."/>
            <person name="Kano S."/>
            <person name="Kobayashi K."/>
            <person name="Kobayashi M."/>
            <person name="Lee B.I."/>
            <person name="Makabe K.W."/>
            <person name="Manohar C."/>
            <person name="Matassi G."/>
            <person name="Medina M."/>
            <person name="Mochizuki Y."/>
            <person name="Mount S."/>
            <person name="Morishita T."/>
            <person name="Miura S."/>
            <person name="Nakayama A."/>
            <person name="Nishizaka S."/>
            <person name="Nomoto H."/>
            <person name="Ohta F."/>
            <person name="Oishi K."/>
            <person name="Rigoutsos I."/>
            <person name="Sano M."/>
            <person name="Sasaki A."/>
            <person name="Sasakura Y."/>
            <person name="Shoguchi E."/>
            <person name="Shin-i T."/>
            <person name="Spagnuolo A."/>
            <person name="Stainier D."/>
            <person name="Suzuki M.M."/>
            <person name="Tassy O."/>
            <person name="Takatori N."/>
            <person name="Tokuoka M."/>
            <person name="Yagi K."/>
            <person name="Yoshizaki F."/>
            <person name="Wada S."/>
            <person name="Zhang C."/>
            <person name="Hyatt P.D."/>
            <person name="Larimer F."/>
            <person name="Detter C."/>
            <person name="Doggett N."/>
            <person name="Glavina T."/>
            <person name="Hawkins T."/>
            <person name="Richardson P."/>
            <person name="Lucas S."/>
            <person name="Kohara Y."/>
            <person name="Levine M."/>
            <person name="Satoh N."/>
            <person name="Rokhsar D.S."/>
        </authorList>
    </citation>
    <scope>NUCLEOTIDE SEQUENCE [LARGE SCALE GENOMIC DNA]</scope>
</reference>
<organism evidence="16 17">
    <name type="scientific">Ciona intestinalis</name>
    <name type="common">Transparent sea squirt</name>
    <name type="synonym">Ascidia intestinalis</name>
    <dbReference type="NCBI Taxonomy" id="7719"/>
    <lineage>
        <taxon>Eukaryota</taxon>
        <taxon>Metazoa</taxon>
        <taxon>Chordata</taxon>
        <taxon>Tunicata</taxon>
        <taxon>Ascidiacea</taxon>
        <taxon>Phlebobranchia</taxon>
        <taxon>Cionidae</taxon>
        <taxon>Ciona</taxon>
    </lineage>
</organism>
<dbReference type="AlphaFoldDB" id="F6R8R2"/>
<dbReference type="GO" id="GO:0005507">
    <property type="term" value="F:copper ion binding"/>
    <property type="evidence" value="ECO:0000318"/>
    <property type="project" value="GO_Central"/>
</dbReference>
<dbReference type="Pfam" id="PF03712">
    <property type="entry name" value="Cu2_monoox_C"/>
    <property type="match status" value="1"/>
</dbReference>
<dbReference type="GO" id="GO:0005789">
    <property type="term" value="C:endoplasmic reticulum membrane"/>
    <property type="evidence" value="ECO:0007669"/>
    <property type="project" value="UniProtKB-SubCell"/>
</dbReference>